<gene>
    <name evidence="4" type="ORF">QVD17_17626</name>
</gene>
<dbReference type="EMBL" id="JAUHHV010000004">
    <property type="protein sequence ID" value="KAK1428786.1"/>
    <property type="molecule type" value="Genomic_DNA"/>
</dbReference>
<keyword evidence="5" id="KW-1185">Reference proteome</keyword>
<evidence type="ECO:0000313" key="4">
    <source>
        <dbReference type="EMBL" id="KAK1428786.1"/>
    </source>
</evidence>
<feature type="domain" description="MULE transposase" evidence="3">
    <location>
        <begin position="278"/>
        <end position="359"/>
    </location>
</feature>
<dbReference type="Pfam" id="PF10551">
    <property type="entry name" value="MULE"/>
    <property type="match status" value="1"/>
</dbReference>
<dbReference type="InterPro" id="IPR004330">
    <property type="entry name" value="FAR1_DNA_bnd_dom"/>
</dbReference>
<evidence type="ECO:0000256" key="1">
    <source>
        <dbReference type="SAM" id="MobiDB-lite"/>
    </source>
</evidence>
<name>A0AAD8KX22_TARER</name>
<evidence type="ECO:0008006" key="6">
    <source>
        <dbReference type="Google" id="ProtNLM"/>
    </source>
</evidence>
<proteinExistence type="predicted"/>
<feature type="domain" description="FAR1" evidence="2">
    <location>
        <begin position="64"/>
        <end position="155"/>
    </location>
</feature>
<dbReference type="InterPro" id="IPR018289">
    <property type="entry name" value="MULE_transposase_dom"/>
</dbReference>
<dbReference type="InterPro" id="IPR036875">
    <property type="entry name" value="Znf_CCHC_sf"/>
</dbReference>
<sequence length="600" mass="69437">MADTIVDDRAVFTVKGFDSLTYAPRGIEIILPNSSEKHYIPDVLEELKPKVGMTFDNMDQAFAYYCNYAAASGFGVRKGTDSKTNNGVIKLKYYLCSKEGFNQKKKVDTLEENAKQKVVRANFSKRTGCQAHIRVELVQDKWNIYKFVEEHNHFFVNEEDMHFLASSRKLTQLQKHMIQSMAKINIGPVRAFNVMRTIFGGFEEVGVSKNDCKNFKREINLFINEYDAEMMVGNLMKKKEHLPDFSCEYFTDEENCLVGLFWSDGESKRNYQVFGDIMSFDATYRSNRYSMVFVPFTGIDNHNNNVSFGAALLASETAETYKWLLRCFLKAFDPAMKKAIEDVFSGSRHRLCMWHVMHKLSTKVGVTLCNTTDFKQRICDIVWTDSLSPSEFEVGWHSVIQDFDLSDNNWLGDIYDMRESWIPAYYRDELMSGLMRTTSRSESENHFFGQVCNVRSTLLEFLTHFETAIESQRHNQRKNDHDTRYTRPQLKTDFVLEKQASQIYTKTLFLDVQVEIVGIEKCINVKLENIDGFTKFFIKDFDQLCNSYFEEEAIVKAGKKSRQCQNCKEYGHYASTCSKPPKKTGVNTKEKTFDTMSADS</sequence>
<comment type="caution">
    <text evidence="4">The sequence shown here is derived from an EMBL/GenBank/DDBJ whole genome shotgun (WGS) entry which is preliminary data.</text>
</comment>
<dbReference type="GO" id="GO:0008270">
    <property type="term" value="F:zinc ion binding"/>
    <property type="evidence" value="ECO:0007669"/>
    <property type="project" value="InterPro"/>
</dbReference>
<dbReference type="AlphaFoldDB" id="A0AAD8KX22"/>
<reference evidence="4" key="1">
    <citation type="journal article" date="2023" name="bioRxiv">
        <title>Improved chromosome-level genome assembly for marigold (Tagetes erecta).</title>
        <authorList>
            <person name="Jiang F."/>
            <person name="Yuan L."/>
            <person name="Wang S."/>
            <person name="Wang H."/>
            <person name="Xu D."/>
            <person name="Wang A."/>
            <person name="Fan W."/>
        </authorList>
    </citation>
    <scope>NUCLEOTIDE SEQUENCE</scope>
    <source>
        <strain evidence="4">WSJ</strain>
        <tissue evidence="4">Leaf</tissue>
    </source>
</reference>
<dbReference type="Pfam" id="PF03101">
    <property type="entry name" value="FAR1"/>
    <property type="match status" value="1"/>
</dbReference>
<feature type="region of interest" description="Disordered" evidence="1">
    <location>
        <begin position="581"/>
        <end position="600"/>
    </location>
</feature>
<dbReference type="PANTHER" id="PTHR47718">
    <property type="entry name" value="OS01G0519700 PROTEIN"/>
    <property type="match status" value="1"/>
</dbReference>
<dbReference type="PANTHER" id="PTHR47718:SF17">
    <property type="entry name" value="PROTEIN FAR1-RELATED SEQUENCE 5-LIKE"/>
    <property type="match status" value="1"/>
</dbReference>
<evidence type="ECO:0000313" key="5">
    <source>
        <dbReference type="Proteomes" id="UP001229421"/>
    </source>
</evidence>
<evidence type="ECO:0000259" key="3">
    <source>
        <dbReference type="Pfam" id="PF10551"/>
    </source>
</evidence>
<protein>
    <recommendedName>
        <fullName evidence="6">Protein FAR1-RELATED SEQUENCE</fullName>
    </recommendedName>
</protein>
<dbReference type="SUPFAM" id="SSF57756">
    <property type="entry name" value="Retrovirus zinc finger-like domains"/>
    <property type="match status" value="1"/>
</dbReference>
<dbReference type="GO" id="GO:0003676">
    <property type="term" value="F:nucleic acid binding"/>
    <property type="evidence" value="ECO:0007669"/>
    <property type="project" value="InterPro"/>
</dbReference>
<dbReference type="Proteomes" id="UP001229421">
    <property type="component" value="Unassembled WGS sequence"/>
</dbReference>
<evidence type="ECO:0000259" key="2">
    <source>
        <dbReference type="Pfam" id="PF03101"/>
    </source>
</evidence>
<accession>A0AAD8KX22</accession>
<organism evidence="4 5">
    <name type="scientific">Tagetes erecta</name>
    <name type="common">African marigold</name>
    <dbReference type="NCBI Taxonomy" id="13708"/>
    <lineage>
        <taxon>Eukaryota</taxon>
        <taxon>Viridiplantae</taxon>
        <taxon>Streptophyta</taxon>
        <taxon>Embryophyta</taxon>
        <taxon>Tracheophyta</taxon>
        <taxon>Spermatophyta</taxon>
        <taxon>Magnoliopsida</taxon>
        <taxon>eudicotyledons</taxon>
        <taxon>Gunneridae</taxon>
        <taxon>Pentapetalae</taxon>
        <taxon>asterids</taxon>
        <taxon>campanulids</taxon>
        <taxon>Asterales</taxon>
        <taxon>Asteraceae</taxon>
        <taxon>Asteroideae</taxon>
        <taxon>Heliantheae alliance</taxon>
        <taxon>Tageteae</taxon>
        <taxon>Tagetes</taxon>
    </lineage>
</organism>